<reference evidence="8 9" key="1">
    <citation type="submission" date="2024-01" db="EMBL/GenBank/DDBJ databases">
        <authorList>
            <person name="Allen C."/>
            <person name="Tagirdzhanova G."/>
        </authorList>
    </citation>
    <scope>NUCLEOTIDE SEQUENCE [LARGE SCALE GENOMIC DNA]</scope>
</reference>
<accession>A0ABP0BG64</accession>
<proteinExistence type="predicted"/>
<dbReference type="SMART" id="SM00066">
    <property type="entry name" value="GAL4"/>
    <property type="match status" value="1"/>
</dbReference>
<dbReference type="Proteomes" id="UP001642482">
    <property type="component" value="Unassembled WGS sequence"/>
</dbReference>
<keyword evidence="6" id="KW-0539">Nucleus</keyword>
<dbReference type="InterPro" id="IPR007219">
    <property type="entry name" value="XnlR_reg_dom"/>
</dbReference>
<evidence type="ECO:0000256" key="2">
    <source>
        <dbReference type="ARBA" id="ARBA00022723"/>
    </source>
</evidence>
<dbReference type="PROSITE" id="PS50048">
    <property type="entry name" value="ZN2_CY6_FUNGAL_2"/>
    <property type="match status" value="1"/>
</dbReference>
<dbReference type="Pfam" id="PF04082">
    <property type="entry name" value="Fungal_trans"/>
    <property type="match status" value="1"/>
</dbReference>
<dbReference type="InterPro" id="IPR001138">
    <property type="entry name" value="Zn2Cys6_DnaBD"/>
</dbReference>
<dbReference type="InterPro" id="IPR051089">
    <property type="entry name" value="prtT"/>
</dbReference>
<dbReference type="InterPro" id="IPR036864">
    <property type="entry name" value="Zn2-C6_fun-type_DNA-bd_sf"/>
</dbReference>
<evidence type="ECO:0000256" key="6">
    <source>
        <dbReference type="ARBA" id="ARBA00023242"/>
    </source>
</evidence>
<evidence type="ECO:0000256" key="5">
    <source>
        <dbReference type="ARBA" id="ARBA00023163"/>
    </source>
</evidence>
<dbReference type="CDD" id="cd00067">
    <property type="entry name" value="GAL4"/>
    <property type="match status" value="1"/>
</dbReference>
<feature type="domain" description="Zn(2)-C6 fungal-type" evidence="7">
    <location>
        <begin position="34"/>
        <end position="66"/>
    </location>
</feature>
<evidence type="ECO:0000259" key="7">
    <source>
        <dbReference type="PROSITE" id="PS50048"/>
    </source>
</evidence>
<dbReference type="PANTHER" id="PTHR31845">
    <property type="entry name" value="FINGER DOMAIN PROTEIN, PUTATIVE-RELATED"/>
    <property type="match status" value="1"/>
</dbReference>
<comment type="caution">
    <text evidence="8">The sequence shown here is derived from an EMBL/GenBank/DDBJ whole genome shotgun (WGS) entry which is preliminary data.</text>
</comment>
<evidence type="ECO:0000256" key="1">
    <source>
        <dbReference type="ARBA" id="ARBA00004123"/>
    </source>
</evidence>
<dbReference type="CDD" id="cd12148">
    <property type="entry name" value="fungal_TF_MHR"/>
    <property type="match status" value="1"/>
</dbReference>
<dbReference type="PANTHER" id="PTHR31845:SF17">
    <property type="entry name" value="ZN(II)2CYS6 TRANSCRIPTION FACTOR (EUROFUNG)"/>
    <property type="match status" value="1"/>
</dbReference>
<keyword evidence="4" id="KW-0238">DNA-binding</keyword>
<dbReference type="SMART" id="SM00906">
    <property type="entry name" value="Fungal_trans"/>
    <property type="match status" value="1"/>
</dbReference>
<gene>
    <name evidence="8" type="ORF">SEUCBS140593_003568</name>
</gene>
<evidence type="ECO:0000256" key="3">
    <source>
        <dbReference type="ARBA" id="ARBA00023015"/>
    </source>
</evidence>
<dbReference type="EMBL" id="CAWUHD010000028">
    <property type="protein sequence ID" value="CAK7218501.1"/>
    <property type="molecule type" value="Genomic_DNA"/>
</dbReference>
<keyword evidence="9" id="KW-1185">Reference proteome</keyword>
<organism evidence="8 9">
    <name type="scientific">Sporothrix eucalyptigena</name>
    <dbReference type="NCBI Taxonomy" id="1812306"/>
    <lineage>
        <taxon>Eukaryota</taxon>
        <taxon>Fungi</taxon>
        <taxon>Dikarya</taxon>
        <taxon>Ascomycota</taxon>
        <taxon>Pezizomycotina</taxon>
        <taxon>Sordariomycetes</taxon>
        <taxon>Sordariomycetidae</taxon>
        <taxon>Ophiostomatales</taxon>
        <taxon>Ophiostomataceae</taxon>
        <taxon>Sporothrix</taxon>
    </lineage>
</organism>
<dbReference type="SUPFAM" id="SSF57701">
    <property type="entry name" value="Zn2/Cys6 DNA-binding domain"/>
    <property type="match status" value="1"/>
</dbReference>
<evidence type="ECO:0000313" key="8">
    <source>
        <dbReference type="EMBL" id="CAK7218501.1"/>
    </source>
</evidence>
<dbReference type="Pfam" id="PF00172">
    <property type="entry name" value="Zn_clus"/>
    <property type="match status" value="1"/>
</dbReference>
<sequence>MPMPTPLSPAASALALREFFGDRKPPEISRKITACVACRKLKIKCNMPDSKPPCTRCKRRDLSCTVNHSLQMLLENDVTHHPADLISRGAIPPASAAQYFETYKTHFDHYVYNIVADHGSLSSIRSGSALLLAAVCTVGALHTQGADHNEYTVCYNEFMKEYTTQVASRHHTLDDVRGLCIAAFWLSDLSWMLSGAAVRIAVELNLHRGVSKAKHTCIIKTAADRQSCYLRTRLYLLVYICDHQFSIAYGRSPMTREFTALIAPRAFLELDHETSPDLHDSDERLVSQVELWSILSRVYDTFGINTELPVLTHLVPELRRFSLALESWRMESSERLATTSKNRQQDVGIDVGMHFHFAKLYLCAHAFRGVSSISAEMVTVPPETEEFADAAVYSAHSVLRSLVSSREMQAHLARLPTYFATMVAASGVFLLKMTIRRPANIRIDKADTSSLLDQVAQVLTSMTAGMHPQHVLSHIAASITNLISRVQQPAPQTLNDNTPTSAADVILVNNGSTDISPSSSVIANDDLTWLQDGDFAIDWFEFDQVLHNT</sequence>
<dbReference type="PROSITE" id="PS00463">
    <property type="entry name" value="ZN2_CY6_FUNGAL_1"/>
    <property type="match status" value="1"/>
</dbReference>
<dbReference type="Gene3D" id="4.10.240.10">
    <property type="entry name" value="Zn(2)-C6 fungal-type DNA-binding domain"/>
    <property type="match status" value="1"/>
</dbReference>
<evidence type="ECO:0000313" key="9">
    <source>
        <dbReference type="Proteomes" id="UP001642482"/>
    </source>
</evidence>
<protein>
    <recommendedName>
        <fullName evidence="7">Zn(2)-C6 fungal-type domain-containing protein</fullName>
    </recommendedName>
</protein>
<keyword evidence="5" id="KW-0804">Transcription</keyword>
<evidence type="ECO:0000256" key="4">
    <source>
        <dbReference type="ARBA" id="ARBA00023125"/>
    </source>
</evidence>
<comment type="subcellular location">
    <subcellularLocation>
        <location evidence="1">Nucleus</location>
    </subcellularLocation>
</comment>
<name>A0ABP0BG64_9PEZI</name>
<keyword evidence="3" id="KW-0805">Transcription regulation</keyword>
<keyword evidence="2" id="KW-0479">Metal-binding</keyword>